<dbReference type="GO" id="GO:0006508">
    <property type="term" value="P:proteolysis"/>
    <property type="evidence" value="ECO:0007669"/>
    <property type="project" value="InterPro"/>
</dbReference>
<feature type="transmembrane region" description="Helical" evidence="1">
    <location>
        <begin position="33"/>
        <end position="52"/>
    </location>
</feature>
<accession>A0A9D0ZS41</accession>
<reference evidence="2" key="1">
    <citation type="submission" date="2020-10" db="EMBL/GenBank/DDBJ databases">
        <authorList>
            <person name="Gilroy R."/>
        </authorList>
    </citation>
    <scope>NUCLEOTIDE SEQUENCE</scope>
    <source>
        <strain evidence="2">CHK147-3167</strain>
    </source>
</reference>
<name>A0A9D0ZS41_9FIRM</name>
<dbReference type="InterPro" id="IPR005081">
    <property type="entry name" value="SpoIIGA"/>
</dbReference>
<comment type="caution">
    <text evidence="2">The sequence shown here is derived from an EMBL/GenBank/DDBJ whole genome shotgun (WGS) entry which is preliminary data.</text>
</comment>
<feature type="transmembrane region" description="Helical" evidence="1">
    <location>
        <begin position="122"/>
        <end position="141"/>
    </location>
</feature>
<reference evidence="2" key="2">
    <citation type="journal article" date="2021" name="PeerJ">
        <title>Extensive microbial diversity within the chicken gut microbiome revealed by metagenomics and culture.</title>
        <authorList>
            <person name="Gilroy R."/>
            <person name="Ravi A."/>
            <person name="Getino M."/>
            <person name="Pursley I."/>
            <person name="Horton D.L."/>
            <person name="Alikhan N.F."/>
            <person name="Baker D."/>
            <person name="Gharbi K."/>
            <person name="Hall N."/>
            <person name="Watson M."/>
            <person name="Adriaenssens E.M."/>
            <person name="Foster-Nyarko E."/>
            <person name="Jarju S."/>
            <person name="Secka A."/>
            <person name="Antonio M."/>
            <person name="Oren A."/>
            <person name="Chaudhuri R.R."/>
            <person name="La Ragione R."/>
            <person name="Hildebrand F."/>
            <person name="Pallen M.J."/>
        </authorList>
    </citation>
    <scope>NUCLEOTIDE SEQUENCE</scope>
    <source>
        <strain evidence="2">CHK147-3167</strain>
    </source>
</reference>
<dbReference type="Pfam" id="PF03419">
    <property type="entry name" value="Peptidase_U4"/>
    <property type="match status" value="1"/>
</dbReference>
<dbReference type="EMBL" id="DVFV01000100">
    <property type="protein sequence ID" value="HIQ91117.1"/>
    <property type="molecule type" value="Genomic_DNA"/>
</dbReference>
<dbReference type="GO" id="GO:0030436">
    <property type="term" value="P:asexual sporulation"/>
    <property type="evidence" value="ECO:0007669"/>
    <property type="project" value="InterPro"/>
</dbReference>
<gene>
    <name evidence="2" type="ORF">IAB27_05800</name>
</gene>
<sequence>MTIYVDGLLFLNFFFDFLLLLSVSVILKRNVSIFRIIIGAFIGSLTILILFFKITSFELFLIKVYLSIIMCLVSFGYKDLKYTLKNILFLYLVSIILGGFLYMINIEFGYKQEGLIFINKGISLNIIFLIIFSPIVLYIYVKEMKSYKAKIGNYYKVNIYIGKKVLNLNGYLDTGNNLKFKGRLVILTSIKNNFKNKIFMVPYMGASGCGILECIKVRQVEVIGLGVFKDVYLGFSNTLKLNEAEVLLNGLMREE</sequence>
<feature type="transmembrane region" description="Helical" evidence="1">
    <location>
        <begin position="89"/>
        <end position="110"/>
    </location>
</feature>
<keyword evidence="1" id="KW-1133">Transmembrane helix</keyword>
<feature type="transmembrane region" description="Helical" evidence="1">
    <location>
        <begin position="7"/>
        <end position="27"/>
    </location>
</feature>
<keyword evidence="1" id="KW-0472">Membrane</keyword>
<proteinExistence type="predicted"/>
<organism evidence="2 3">
    <name type="scientific">Candidatus Coprosoma intestinipullorum</name>
    <dbReference type="NCBI Taxonomy" id="2840752"/>
    <lineage>
        <taxon>Bacteria</taxon>
        <taxon>Bacillati</taxon>
        <taxon>Bacillota</taxon>
        <taxon>Bacillota incertae sedis</taxon>
        <taxon>Candidatus Coprosoma</taxon>
    </lineage>
</organism>
<dbReference type="Proteomes" id="UP000886786">
    <property type="component" value="Unassembled WGS sequence"/>
</dbReference>
<evidence type="ECO:0000313" key="3">
    <source>
        <dbReference type="Proteomes" id="UP000886786"/>
    </source>
</evidence>
<dbReference type="AlphaFoldDB" id="A0A9D0ZS41"/>
<evidence type="ECO:0000313" key="2">
    <source>
        <dbReference type="EMBL" id="HIQ91117.1"/>
    </source>
</evidence>
<feature type="transmembrane region" description="Helical" evidence="1">
    <location>
        <begin position="59"/>
        <end position="77"/>
    </location>
</feature>
<dbReference type="GO" id="GO:0004190">
    <property type="term" value="F:aspartic-type endopeptidase activity"/>
    <property type="evidence" value="ECO:0007669"/>
    <property type="project" value="InterPro"/>
</dbReference>
<keyword evidence="1" id="KW-0812">Transmembrane</keyword>
<evidence type="ECO:0000256" key="1">
    <source>
        <dbReference type="SAM" id="Phobius"/>
    </source>
</evidence>
<protein>
    <submittedName>
        <fullName evidence="2">Sigma-E processing peptidase SpoIIGA</fullName>
    </submittedName>
</protein>